<dbReference type="RefSeq" id="WP_131583580.1">
    <property type="nucleotide sequence ID" value="NZ_SJZJ01000015.1"/>
</dbReference>
<dbReference type="AlphaFoldDB" id="A0A4R1C0D4"/>
<keyword evidence="2" id="KW-1185">Reference proteome</keyword>
<proteinExistence type="predicted"/>
<dbReference type="InterPro" id="IPR023393">
    <property type="entry name" value="START-like_dom_sf"/>
</dbReference>
<dbReference type="Pfam" id="PF10604">
    <property type="entry name" value="Polyketide_cyc2"/>
    <property type="match status" value="1"/>
</dbReference>
<name>A0A4R1C0D4_9ACTN</name>
<dbReference type="Gene3D" id="3.30.530.20">
    <property type="match status" value="1"/>
</dbReference>
<evidence type="ECO:0000313" key="2">
    <source>
        <dbReference type="Proteomes" id="UP000295453"/>
    </source>
</evidence>
<comment type="caution">
    <text evidence="1">The sequence shown here is derived from an EMBL/GenBank/DDBJ whole genome shotgun (WGS) entry which is preliminary data.</text>
</comment>
<reference evidence="1 2" key="1">
    <citation type="submission" date="2019-03" db="EMBL/GenBank/DDBJ databases">
        <authorList>
            <person name="Kim M.K.M."/>
        </authorList>
    </citation>
    <scope>NUCLEOTIDE SEQUENCE [LARGE SCALE GENOMIC DNA]</scope>
    <source>
        <strain evidence="1 2">18JY15-6</strain>
    </source>
</reference>
<evidence type="ECO:0000313" key="1">
    <source>
        <dbReference type="EMBL" id="TCJ23889.1"/>
    </source>
</evidence>
<protein>
    <submittedName>
        <fullName evidence="1">SRPBCC family protein</fullName>
    </submittedName>
</protein>
<sequence length="146" mass="15204">MASVSVTQSLPVDVETAYGALANLEGYKDWLKIHQSWKSELPAPDAITVGTQITEVVSVMGMANKIEWTVTEANAPKSMTIEGTGMAGVKIKFTMSVADNGNGSDATIDAEFNGTMVVGPIGKAIAKNTTADLEASLAQLAELVSA</sequence>
<dbReference type="SUPFAM" id="SSF55961">
    <property type="entry name" value="Bet v1-like"/>
    <property type="match status" value="1"/>
</dbReference>
<dbReference type="OrthoDB" id="4569164at2"/>
<dbReference type="InterPro" id="IPR019587">
    <property type="entry name" value="Polyketide_cyclase/dehydratase"/>
</dbReference>
<dbReference type="EMBL" id="SJZJ01000015">
    <property type="protein sequence ID" value="TCJ23889.1"/>
    <property type="molecule type" value="Genomic_DNA"/>
</dbReference>
<dbReference type="Proteomes" id="UP000295453">
    <property type="component" value="Unassembled WGS sequence"/>
</dbReference>
<gene>
    <name evidence="1" type="ORF">EPD65_09735</name>
</gene>
<organism evidence="1 2">
    <name type="scientific">Nocardioides jejuensis</name>
    <dbReference type="NCBI Taxonomy" id="2502782"/>
    <lineage>
        <taxon>Bacteria</taxon>
        <taxon>Bacillati</taxon>
        <taxon>Actinomycetota</taxon>
        <taxon>Actinomycetes</taxon>
        <taxon>Propionibacteriales</taxon>
        <taxon>Nocardioidaceae</taxon>
        <taxon>Nocardioides</taxon>
    </lineage>
</organism>
<accession>A0A4R1C0D4</accession>